<evidence type="ECO:0000256" key="2">
    <source>
        <dbReference type="ARBA" id="ARBA00022618"/>
    </source>
</evidence>
<gene>
    <name evidence="8" type="primary">cut20</name>
    <name evidence="8" type="ORF">A0H81_01148</name>
</gene>
<proteinExistence type="predicted"/>
<protein>
    <recommendedName>
        <fullName evidence="1">Anaphase-promoting complex subunit 4</fullName>
    </recommendedName>
</protein>
<evidence type="ECO:0000256" key="1">
    <source>
        <dbReference type="ARBA" id="ARBA00016067"/>
    </source>
</evidence>
<dbReference type="GO" id="GO:0070979">
    <property type="term" value="P:protein K11-linked ubiquitination"/>
    <property type="evidence" value="ECO:0007669"/>
    <property type="project" value="TreeGrafter"/>
</dbReference>
<dbReference type="OrthoDB" id="10259843at2759"/>
<keyword evidence="4" id="KW-0833">Ubl conjugation pathway</keyword>
<organism evidence="8 9">
    <name type="scientific">Grifola frondosa</name>
    <name type="common">Maitake</name>
    <name type="synonym">Polyporus frondosus</name>
    <dbReference type="NCBI Taxonomy" id="5627"/>
    <lineage>
        <taxon>Eukaryota</taxon>
        <taxon>Fungi</taxon>
        <taxon>Dikarya</taxon>
        <taxon>Basidiomycota</taxon>
        <taxon>Agaricomycotina</taxon>
        <taxon>Agaricomycetes</taxon>
        <taxon>Polyporales</taxon>
        <taxon>Grifolaceae</taxon>
        <taxon>Grifola</taxon>
    </lineage>
</organism>
<evidence type="ECO:0000256" key="5">
    <source>
        <dbReference type="ARBA" id="ARBA00023306"/>
    </source>
</evidence>
<dbReference type="SUPFAM" id="SSF69322">
    <property type="entry name" value="Tricorn protease domain 2"/>
    <property type="match status" value="1"/>
</dbReference>
<evidence type="ECO:0000313" key="8">
    <source>
        <dbReference type="EMBL" id="OBZ78996.1"/>
    </source>
</evidence>
<dbReference type="GO" id="GO:0034399">
    <property type="term" value="C:nuclear periphery"/>
    <property type="evidence" value="ECO:0007669"/>
    <property type="project" value="TreeGrafter"/>
</dbReference>
<dbReference type="GO" id="GO:0031145">
    <property type="term" value="P:anaphase-promoting complex-dependent catabolic process"/>
    <property type="evidence" value="ECO:0007669"/>
    <property type="project" value="InterPro"/>
</dbReference>
<keyword evidence="2" id="KW-0132">Cell division</keyword>
<dbReference type="GO" id="GO:0051301">
    <property type="term" value="P:cell division"/>
    <property type="evidence" value="ECO:0007669"/>
    <property type="project" value="UniProtKB-KW"/>
</dbReference>
<name>A0A1C7MRE9_GRIFR</name>
<evidence type="ECO:0000259" key="6">
    <source>
        <dbReference type="Pfam" id="PF12894"/>
    </source>
</evidence>
<dbReference type="InterPro" id="IPR024789">
    <property type="entry name" value="APC4"/>
</dbReference>
<dbReference type="GO" id="GO:0005680">
    <property type="term" value="C:anaphase-promoting complex"/>
    <property type="evidence" value="ECO:0007669"/>
    <property type="project" value="InterPro"/>
</dbReference>
<accession>A0A1C7MRE9</accession>
<dbReference type="STRING" id="5627.A0A1C7MRE9"/>
<dbReference type="EMBL" id="LUGG01000001">
    <property type="protein sequence ID" value="OBZ78996.1"/>
    <property type="molecule type" value="Genomic_DNA"/>
</dbReference>
<dbReference type="Gene3D" id="2.130.10.10">
    <property type="entry name" value="YVTN repeat-like/Quinoprotein amine dehydrogenase"/>
    <property type="match status" value="1"/>
</dbReference>
<reference evidence="8 9" key="1">
    <citation type="submission" date="2016-03" db="EMBL/GenBank/DDBJ databases">
        <title>Whole genome sequencing of Grifola frondosa 9006-11.</title>
        <authorList>
            <person name="Min B."/>
            <person name="Park H."/>
            <person name="Kim J.-G."/>
            <person name="Cho H."/>
            <person name="Oh Y.-L."/>
            <person name="Kong W.-S."/>
            <person name="Choi I.-G."/>
        </authorList>
    </citation>
    <scope>NUCLEOTIDE SEQUENCE [LARGE SCALE GENOMIC DNA]</scope>
    <source>
        <strain evidence="8 9">9006-11</strain>
    </source>
</reference>
<sequence length="846" mass="93120">MAGTSIVSVANVRLPSSSRLLPSSWCPDKDLVLVVSRLGNEEKLSLWKMQGSKKWEIDIQSDTTKIVDIAWGPDGQTIAVAHDPPRVTIHSIQDGRQERSFYISPPSPMLHLTGIWWFRQKKKESQSPIPDIFVRGDDITGSAYSILKGQPLLDPLQDESQPLTATDLFAFQSTHSKPTPQPSLPTVIASWPTLPSDLASASIASVKLGTQHALEEGLDEVDDSNVNSILTISDDRGHIHCFLDGSYPLGDVSLGKKCSITSLYKLNDAFIAHAQASVPDDGQLTALRPFVIRLPHLKGRILRDVARVSSSARDLVWYIMRVVKEMRTAWFGSASQIGARELGPKWVRALEVRQKDKFGQEEPYAMLDLTCLLTTGRASESLGDYLGSGEQMSERGVQKWETTMVESLIKLRDFAEKRVAPACQRLHMLLQEAQGWSQLPQFALCEFKTADINACLELASRAITIASWLAATTRRELVRFRDFMAWLRYETSRAHSSSDYHNPPRPSHDLLEVNDYLMSGLVVSPIDKWFMGPVPRFSPQDLGVPEPSSGVDGVMSAIKRARSVINSAEGMTWQANVKQKDLSHLDRNLDSLIQELGVRCQKIFSEAANATARSAVVVSGSTSAPLQDANAWHPADSGPAPFIRERTVLDGNQPETFMQHLAIQSPHGGEKSYLCLARMQHSLAAGSSFSVSISVLECCIAQEDADAVVPIELLDAEFFDENVLVLAYRVKDQQGPASIATVGYSELIYNTIELGEDVNGLAREALMLEVLQRLKDGQLGSVHVPVIQSHRLTGCSEGKVTLAVNGRAGRRVSCILDDSGLTMEILDMEGEEEEEEEVEEGATAET</sequence>
<evidence type="ECO:0000256" key="4">
    <source>
        <dbReference type="ARBA" id="ARBA00022786"/>
    </source>
</evidence>
<evidence type="ECO:0000259" key="7">
    <source>
        <dbReference type="Pfam" id="PF12896"/>
    </source>
</evidence>
<dbReference type="OMA" id="ACCPDKD"/>
<dbReference type="InterPro" id="IPR015943">
    <property type="entry name" value="WD40/YVTN_repeat-like_dom_sf"/>
</dbReference>
<dbReference type="InterPro" id="IPR024790">
    <property type="entry name" value="APC4_long_dom"/>
</dbReference>
<keyword evidence="5" id="KW-0131">Cell cycle</keyword>
<dbReference type="Pfam" id="PF12896">
    <property type="entry name" value="ANAPC4"/>
    <property type="match status" value="1"/>
</dbReference>
<dbReference type="PANTHER" id="PTHR13260:SF0">
    <property type="entry name" value="ANAPHASE-PROMOTING COMPLEX SUBUNIT 4"/>
    <property type="match status" value="1"/>
</dbReference>
<dbReference type="AlphaFoldDB" id="A0A1C7MRE9"/>
<feature type="domain" description="Anaphase-promoting complex subunit 4 long" evidence="7">
    <location>
        <begin position="292"/>
        <end position="494"/>
    </location>
</feature>
<feature type="domain" description="Anaphase-promoting complex subunit 4-like WD40" evidence="6">
    <location>
        <begin position="24"/>
        <end position="104"/>
    </location>
</feature>
<keyword evidence="3" id="KW-0498">Mitosis</keyword>
<evidence type="ECO:0000256" key="3">
    <source>
        <dbReference type="ARBA" id="ARBA00022776"/>
    </source>
</evidence>
<comment type="caution">
    <text evidence="8">The sequence shown here is derived from an EMBL/GenBank/DDBJ whole genome shotgun (WGS) entry which is preliminary data.</text>
</comment>
<dbReference type="Proteomes" id="UP000092993">
    <property type="component" value="Unassembled WGS sequence"/>
</dbReference>
<evidence type="ECO:0000313" key="9">
    <source>
        <dbReference type="Proteomes" id="UP000092993"/>
    </source>
</evidence>
<dbReference type="Pfam" id="PF12894">
    <property type="entry name" value="ANAPC4_WD40"/>
    <property type="match status" value="1"/>
</dbReference>
<dbReference type="PANTHER" id="PTHR13260">
    <property type="entry name" value="ANAPHASE PROMOTING COMPLEX SUBUNIT 4 APC4"/>
    <property type="match status" value="1"/>
</dbReference>
<dbReference type="InterPro" id="IPR024977">
    <property type="entry name" value="Apc4-like_WD40_dom"/>
</dbReference>
<keyword evidence="9" id="KW-1185">Reference proteome</keyword>